<dbReference type="Gene3D" id="2.10.290.10">
    <property type="entry name" value="YfgJ-like"/>
    <property type="match status" value="1"/>
</dbReference>
<name>A0A0C5W540_9GAMM</name>
<evidence type="ECO:0000313" key="2">
    <source>
        <dbReference type="EMBL" id="AJQ97714.1"/>
    </source>
</evidence>
<dbReference type="AlphaFoldDB" id="A0A0C5W540"/>
<evidence type="ECO:0000313" key="3">
    <source>
        <dbReference type="Proteomes" id="UP000032266"/>
    </source>
</evidence>
<evidence type="ECO:0000256" key="1">
    <source>
        <dbReference type="SAM" id="MobiDB-lite"/>
    </source>
</evidence>
<reference evidence="2 3" key="1">
    <citation type="submission" date="2014-01" db="EMBL/GenBank/DDBJ databases">
        <title>Full genme sequencing of cellulolytic bacterium Gynuella sunshinyii YC6258T gen. nov., sp. nov.</title>
        <authorList>
            <person name="Khan H."/>
            <person name="Chung E.J."/>
            <person name="Chung Y.R."/>
        </authorList>
    </citation>
    <scope>NUCLEOTIDE SEQUENCE [LARGE SCALE GENOMIC DNA]</scope>
    <source>
        <strain evidence="2 3">YC6258</strain>
    </source>
</reference>
<dbReference type="HOGENOM" id="CLU_2879588_0_0_6"/>
<gene>
    <name evidence="2" type="ORF">YC6258_05685</name>
</gene>
<dbReference type="SUPFAM" id="SSF161187">
    <property type="entry name" value="YfgJ-like"/>
    <property type="match status" value="1"/>
</dbReference>
<dbReference type="Pfam" id="PF07191">
    <property type="entry name" value="Zn_ribbon_6"/>
    <property type="match status" value="1"/>
</dbReference>
<dbReference type="RefSeq" id="WP_044619386.1">
    <property type="nucleotide sequence ID" value="NZ_CP007142.1"/>
</dbReference>
<dbReference type="InterPro" id="IPR029037">
    <property type="entry name" value="DUF1407/YfgJ-like_sf"/>
</dbReference>
<dbReference type="InterPro" id="IPR010807">
    <property type="entry name" value="YfgJ-like"/>
</dbReference>
<sequence length="63" mass="7046">MVKKICPHCKNLLEQLKACGCQDWFCQRCGVLVSRKQALPVSAEHSEQELNSPATMATMAVRQ</sequence>
<feature type="region of interest" description="Disordered" evidence="1">
    <location>
        <begin position="44"/>
        <end position="63"/>
    </location>
</feature>
<dbReference type="Proteomes" id="UP000032266">
    <property type="component" value="Chromosome"/>
</dbReference>
<dbReference type="KEGG" id="gsn:YC6258_05685"/>
<dbReference type="EMBL" id="CP007142">
    <property type="protein sequence ID" value="AJQ97714.1"/>
    <property type="molecule type" value="Genomic_DNA"/>
</dbReference>
<dbReference type="STRING" id="1445510.YC6258_05685"/>
<organism evidence="2 3">
    <name type="scientific">Gynuella sunshinyii YC6258</name>
    <dbReference type="NCBI Taxonomy" id="1445510"/>
    <lineage>
        <taxon>Bacteria</taxon>
        <taxon>Pseudomonadati</taxon>
        <taxon>Pseudomonadota</taxon>
        <taxon>Gammaproteobacteria</taxon>
        <taxon>Oceanospirillales</taxon>
        <taxon>Saccharospirillaceae</taxon>
        <taxon>Gynuella</taxon>
    </lineage>
</organism>
<protein>
    <submittedName>
        <fullName evidence="2">Uncharacterized protein</fullName>
    </submittedName>
</protein>
<dbReference type="OrthoDB" id="5405751at2"/>
<accession>A0A0C5W540</accession>
<proteinExistence type="predicted"/>
<keyword evidence="3" id="KW-1185">Reference proteome</keyword>